<dbReference type="Gene3D" id="1.20.1250.20">
    <property type="entry name" value="MFS general substrate transporter like domains"/>
    <property type="match status" value="1"/>
</dbReference>
<keyword evidence="1" id="KW-0472">Membrane</keyword>
<feature type="transmembrane region" description="Helical" evidence="1">
    <location>
        <begin position="78"/>
        <end position="96"/>
    </location>
</feature>
<feature type="transmembrane region" description="Helical" evidence="1">
    <location>
        <begin position="49"/>
        <end position="71"/>
    </location>
</feature>
<dbReference type="Proteomes" id="UP000176288">
    <property type="component" value="Chromosome"/>
</dbReference>
<name>A0A1D9MLF8_9ACTO</name>
<evidence type="ECO:0008006" key="4">
    <source>
        <dbReference type="Google" id="ProtNLM"/>
    </source>
</evidence>
<evidence type="ECO:0000313" key="2">
    <source>
        <dbReference type="EMBL" id="AOZ73126.1"/>
    </source>
</evidence>
<feature type="transmembrane region" description="Helical" evidence="1">
    <location>
        <begin position="12"/>
        <end position="37"/>
    </location>
</feature>
<gene>
    <name evidence="2" type="ORF">BK816_07335</name>
</gene>
<feature type="transmembrane region" description="Helical" evidence="1">
    <location>
        <begin position="160"/>
        <end position="178"/>
    </location>
</feature>
<accession>A0A1D9MLF8</accession>
<feature type="transmembrane region" description="Helical" evidence="1">
    <location>
        <begin position="300"/>
        <end position="321"/>
    </location>
</feature>
<feature type="transmembrane region" description="Helical" evidence="1">
    <location>
        <begin position="333"/>
        <end position="353"/>
    </location>
</feature>
<feature type="transmembrane region" description="Helical" evidence="1">
    <location>
        <begin position="416"/>
        <end position="436"/>
    </location>
</feature>
<feature type="transmembrane region" description="Helical" evidence="1">
    <location>
        <begin position="359"/>
        <end position="376"/>
    </location>
</feature>
<reference evidence="2 3" key="1">
    <citation type="submission" date="2016-10" db="EMBL/GenBank/DDBJ databases">
        <title>Actinomyces aegypiusis sp. nov., isolated from the Aegypius monachus in Qinghai Tibet Plateau China.</title>
        <authorList>
            <person name="Wang Y."/>
        </authorList>
    </citation>
    <scope>NUCLEOTIDE SEQUENCE [LARGE SCALE GENOMIC DNA]</scope>
    <source>
        <strain evidence="2 3">VUL4_3</strain>
    </source>
</reference>
<dbReference type="InterPro" id="IPR036259">
    <property type="entry name" value="MFS_trans_sf"/>
</dbReference>
<keyword evidence="3" id="KW-1185">Reference proteome</keyword>
<protein>
    <recommendedName>
        <fullName evidence="4">Major facilitator superfamily (MFS) profile domain-containing protein</fullName>
    </recommendedName>
</protein>
<keyword evidence="1" id="KW-1133">Transmembrane helix</keyword>
<dbReference type="CDD" id="cd06174">
    <property type="entry name" value="MFS"/>
    <property type="match status" value="1"/>
</dbReference>
<keyword evidence="1" id="KW-0812">Transmembrane</keyword>
<dbReference type="EMBL" id="CP017812">
    <property type="protein sequence ID" value="AOZ73126.1"/>
    <property type="molecule type" value="Genomic_DNA"/>
</dbReference>
<feature type="transmembrane region" description="Helical" evidence="1">
    <location>
        <begin position="102"/>
        <end position="126"/>
    </location>
</feature>
<organism evidence="2 3">
    <name type="scientific">Boudabousia tangfeifanii</name>
    <dbReference type="NCBI Taxonomy" id="1912795"/>
    <lineage>
        <taxon>Bacteria</taxon>
        <taxon>Bacillati</taxon>
        <taxon>Actinomycetota</taxon>
        <taxon>Actinomycetes</taxon>
        <taxon>Actinomycetales</taxon>
        <taxon>Actinomycetaceae</taxon>
        <taxon>Boudabousia</taxon>
    </lineage>
</organism>
<dbReference type="KEGG" id="avu:BK816_07335"/>
<proteinExistence type="predicted"/>
<feature type="transmembrane region" description="Helical" evidence="1">
    <location>
        <begin position="388"/>
        <end position="410"/>
    </location>
</feature>
<feature type="transmembrane region" description="Helical" evidence="1">
    <location>
        <begin position="133"/>
        <end position="154"/>
    </location>
</feature>
<sequence length="449" mass="47347">MDSQTKSSSRPRIFAATFVSELAVGAHVGGVGALIAILARDFNVPINDFAILSSFLGLGMMLFSLISRWLLDFTAGTILRLASYLVILGALGSAFLPWRWMIILAGLMTGLGASLVILIVPAVLAGPRRARDIALANGASSAASVATPLLYGVLDSIPGFQGRWAVLIMMLPAIYVLATIKNIDFVNTPSAYAERWRGRRGRRRRKDFADAFGQVGTVQAFGGAENVADDELARATMAAAASSVHVPDLSVSEYVPASLAPHVDPWKQRARVGTGIFRVFLSLLPEFALYTWGIARLVQIGVPTATAASLGAVFPLGVAAGRLSASFLIRWRYIFLASILSTVAGTTIVAVGINTPQLVAGLLLAGMGTALLYPITVDDMVALPGLSANRAAALSSLGGGAAVFLIPIVLPQVQSVLSTGESLLLLVPLVILLYLLPDGRKYEPLPEID</sequence>
<dbReference type="AlphaFoldDB" id="A0A1D9MLF8"/>
<dbReference type="SUPFAM" id="SSF103473">
    <property type="entry name" value="MFS general substrate transporter"/>
    <property type="match status" value="1"/>
</dbReference>
<evidence type="ECO:0000313" key="3">
    <source>
        <dbReference type="Proteomes" id="UP000176288"/>
    </source>
</evidence>
<evidence type="ECO:0000256" key="1">
    <source>
        <dbReference type="SAM" id="Phobius"/>
    </source>
</evidence>